<feature type="compositionally biased region" description="Low complexity" evidence="6">
    <location>
        <begin position="662"/>
        <end position="672"/>
    </location>
</feature>
<evidence type="ECO:0000313" key="8">
    <source>
        <dbReference type="EMBL" id="QDZ13574.1"/>
    </source>
</evidence>
<dbReference type="EMBL" id="CP042305">
    <property type="protein sequence ID" value="QDZ13574.1"/>
    <property type="molecule type" value="Genomic_DNA"/>
</dbReference>
<keyword evidence="5 7" id="KW-0472">Membrane</keyword>
<feature type="transmembrane region" description="Helical" evidence="7">
    <location>
        <begin position="204"/>
        <end position="225"/>
    </location>
</feature>
<dbReference type="InterPro" id="IPR019108">
    <property type="entry name" value="Caa3_assmbl_CtaG-rel"/>
</dbReference>
<evidence type="ECO:0000256" key="3">
    <source>
        <dbReference type="ARBA" id="ARBA00022692"/>
    </source>
</evidence>
<evidence type="ECO:0000256" key="1">
    <source>
        <dbReference type="ARBA" id="ARBA00004651"/>
    </source>
</evidence>
<feature type="transmembrane region" description="Helical" evidence="7">
    <location>
        <begin position="12"/>
        <end position="35"/>
    </location>
</feature>
<feature type="transmembrane region" description="Helical" evidence="7">
    <location>
        <begin position="488"/>
        <end position="508"/>
    </location>
</feature>
<feature type="transmembrane region" description="Helical" evidence="7">
    <location>
        <begin position="551"/>
        <end position="576"/>
    </location>
</feature>
<name>A0A5B8M0W9_9MICO</name>
<dbReference type="RefSeq" id="WP_146317629.1">
    <property type="nucleotide sequence ID" value="NZ_CP042305.1"/>
</dbReference>
<dbReference type="Proteomes" id="UP000320216">
    <property type="component" value="Chromosome"/>
</dbReference>
<organism evidence="8 9">
    <name type="scientific">Humibacter ginsenosidimutans</name>
    <dbReference type="NCBI Taxonomy" id="2599293"/>
    <lineage>
        <taxon>Bacteria</taxon>
        <taxon>Bacillati</taxon>
        <taxon>Actinomycetota</taxon>
        <taxon>Actinomycetes</taxon>
        <taxon>Micrococcales</taxon>
        <taxon>Microbacteriaceae</taxon>
        <taxon>Humibacter</taxon>
    </lineage>
</organism>
<feature type="transmembrane region" description="Helical" evidence="7">
    <location>
        <begin position="596"/>
        <end position="622"/>
    </location>
</feature>
<feature type="transmembrane region" description="Helical" evidence="7">
    <location>
        <begin position="271"/>
        <end position="292"/>
    </location>
</feature>
<feature type="region of interest" description="Disordered" evidence="6">
    <location>
        <begin position="656"/>
        <end position="679"/>
    </location>
</feature>
<keyword evidence="9" id="KW-1185">Reference proteome</keyword>
<evidence type="ECO:0000256" key="4">
    <source>
        <dbReference type="ARBA" id="ARBA00022989"/>
    </source>
</evidence>
<evidence type="ECO:0000256" key="6">
    <source>
        <dbReference type="SAM" id="MobiDB-lite"/>
    </source>
</evidence>
<protein>
    <submittedName>
        <fullName evidence="8">Cytochrome c oxidase assembly protein</fullName>
    </submittedName>
</protein>
<reference evidence="8 9" key="1">
    <citation type="submission" date="2019-07" db="EMBL/GenBank/DDBJ databases">
        <title>Full genome sequence of Humibacter sp. WJ7-1.</title>
        <authorList>
            <person name="Im W.-T."/>
        </authorList>
    </citation>
    <scope>NUCLEOTIDE SEQUENCE [LARGE SCALE GENOMIC DNA]</scope>
    <source>
        <strain evidence="8 9">WJ7-1</strain>
    </source>
</reference>
<feature type="transmembrane region" description="Helical" evidence="7">
    <location>
        <begin position="368"/>
        <end position="388"/>
    </location>
</feature>
<evidence type="ECO:0000313" key="9">
    <source>
        <dbReference type="Proteomes" id="UP000320216"/>
    </source>
</evidence>
<dbReference type="AlphaFoldDB" id="A0A5B8M0W9"/>
<accession>A0A5B8M0W9</accession>
<comment type="subcellular location">
    <subcellularLocation>
        <location evidence="1">Cell membrane</location>
        <topology evidence="1">Multi-pass membrane protein</topology>
    </subcellularLocation>
</comment>
<feature type="transmembrane region" description="Helical" evidence="7">
    <location>
        <begin position="520"/>
        <end position="539"/>
    </location>
</feature>
<feature type="transmembrane region" description="Helical" evidence="7">
    <location>
        <begin position="97"/>
        <end position="115"/>
    </location>
</feature>
<feature type="transmembrane region" description="Helical" evidence="7">
    <location>
        <begin position="237"/>
        <end position="259"/>
    </location>
</feature>
<feature type="transmembrane region" description="Helical" evidence="7">
    <location>
        <begin position="400"/>
        <end position="418"/>
    </location>
</feature>
<gene>
    <name evidence="8" type="ORF">FPZ11_01040</name>
</gene>
<dbReference type="KEGG" id="huw:FPZ11_01040"/>
<dbReference type="Pfam" id="PF09678">
    <property type="entry name" value="Caa3_CtaG"/>
    <property type="match status" value="1"/>
</dbReference>
<dbReference type="OrthoDB" id="5241646at2"/>
<dbReference type="GO" id="GO:0005886">
    <property type="term" value="C:plasma membrane"/>
    <property type="evidence" value="ECO:0007669"/>
    <property type="project" value="UniProtKB-SubCell"/>
</dbReference>
<feature type="transmembrane region" description="Helical" evidence="7">
    <location>
        <begin position="304"/>
        <end position="324"/>
    </location>
</feature>
<keyword evidence="2" id="KW-1003">Cell membrane</keyword>
<keyword evidence="4 7" id="KW-1133">Transmembrane helix</keyword>
<evidence type="ECO:0000256" key="2">
    <source>
        <dbReference type="ARBA" id="ARBA00022475"/>
    </source>
</evidence>
<evidence type="ECO:0000256" key="7">
    <source>
        <dbReference type="SAM" id="Phobius"/>
    </source>
</evidence>
<feature type="transmembrane region" description="Helical" evidence="7">
    <location>
        <begin position="170"/>
        <end position="192"/>
    </location>
</feature>
<feature type="transmembrane region" description="Helical" evidence="7">
    <location>
        <begin position="430"/>
        <end position="454"/>
    </location>
</feature>
<evidence type="ECO:0000256" key="5">
    <source>
        <dbReference type="ARBA" id="ARBA00023136"/>
    </source>
</evidence>
<keyword evidence="3 7" id="KW-0812">Transmembrane</keyword>
<sequence>MSEGLSGSTRSSLLLGLALILPVVAVIVAVVLLGGQPYRALDRGVPGIETSMTSAVLHLVVAVAGTVCIGGLFYGAFIRTRLGPRRLSADPSTDFGVVRWAAIVWASAAVALIPVDAADANGEPLSKLLDPGALPYLVQASYLPAAWIVVALLVGFVFVAAVFATSWQSLAGLLVPAIVALLAPLLVTQVLVGPNHDFGSDATILGAPAQAIWFGATVVMALRVWRGPRPSPAAVGRFRLAWATCWLVTSASGVVVMMFELAGSSPLASRTGMLMLVQFGLLLVLALCALPSVARWGRPDSASLLVRAAPLTVGLFVMAAYVGIDVIRSRIPPPQYFVPTSIMQLFFGYNANATPTPLALAFDWRPNILFLVMAAVGCTAYLFGVTRLRRRGDVWPIGRTVAWLAGWIVIVLTTSSGIGRYSNAAFSIHMVLHMCLNMIGPLLLVLGGAVTLALRATTAHPERRYAGPHEWVTGLLNWRFSRGLYNPLFVFVRFIGSYYLLYLTGLFAQALRYHWAHQVMNVEFLVVGYMFYGLVIGVDHTPRPLPHIGKLGLVLAAMPFHAFFGVVVMMSSTVIAKEFYQYIDAPWMHDLHADQYLGGGIAWAAGEIPLLFVVIVLVTQWARQDERQARRTDRTIDKGLDDSFSAYNEMLSRLAQREDQAPRAAQAAANTAPVTEERR</sequence>
<feature type="transmembrane region" description="Helical" evidence="7">
    <location>
        <begin position="55"/>
        <end position="77"/>
    </location>
</feature>
<feature type="transmembrane region" description="Helical" evidence="7">
    <location>
        <begin position="142"/>
        <end position="163"/>
    </location>
</feature>
<proteinExistence type="predicted"/>